<protein>
    <submittedName>
        <fullName evidence="2">Uncharacterized protein</fullName>
    </submittedName>
</protein>
<proteinExistence type="predicted"/>
<evidence type="ECO:0000256" key="1">
    <source>
        <dbReference type="SAM" id="MobiDB-lite"/>
    </source>
</evidence>
<organism evidence="2">
    <name type="scientific">viral metagenome</name>
    <dbReference type="NCBI Taxonomy" id="1070528"/>
    <lineage>
        <taxon>unclassified sequences</taxon>
        <taxon>metagenomes</taxon>
        <taxon>organismal metagenomes</taxon>
    </lineage>
</organism>
<evidence type="ECO:0000313" key="2">
    <source>
        <dbReference type="EMBL" id="QHT01621.1"/>
    </source>
</evidence>
<dbReference type="AlphaFoldDB" id="A0A6C0CB14"/>
<dbReference type="EMBL" id="MN739379">
    <property type="protein sequence ID" value="QHT01621.1"/>
    <property type="molecule type" value="Genomic_DNA"/>
</dbReference>
<name>A0A6C0CB14_9ZZZZ</name>
<feature type="region of interest" description="Disordered" evidence="1">
    <location>
        <begin position="345"/>
        <end position="368"/>
    </location>
</feature>
<accession>A0A6C0CB14</accession>
<feature type="compositionally biased region" description="Polar residues" evidence="1">
    <location>
        <begin position="345"/>
        <end position="359"/>
    </location>
</feature>
<sequence>MEFINLPFTRRNSYNQETQEKQEFLTKEELEKIPHDKLVELDNMYSFRTKSKTRSTRKTKEAIIKRLVKHGVPKFSKTYAYNRPLVKPIPSGTALPRDVVDLIYSMKKTIEQEVEDKKQDIKDRAYEIECVKAVFQPKTLPTNDRDFFNLLLNGSVIRLPMTDPNFRMHVVNLYDPNYFIKDYKYLVHKLKVNAKKMRENGVRYTQGELRKLTVFFGVKVTFTYSLIIVIENIIQKIDAYRKSHPALPKYPQEVASRLLQESYERYYWPPNNPINVLKIYIKELNKMLSKLRSYKIMLNNSIIKHLNNKLDKLNTYLVEPDPSIVGQANAKFYIRILENSSKYLTKTRNGSSPRQQSRVKTLKRAKSF</sequence>
<reference evidence="2" key="1">
    <citation type="journal article" date="2020" name="Nature">
        <title>Giant virus diversity and host interactions through global metagenomics.</title>
        <authorList>
            <person name="Schulz F."/>
            <person name="Roux S."/>
            <person name="Paez-Espino D."/>
            <person name="Jungbluth S."/>
            <person name="Walsh D.A."/>
            <person name="Denef V.J."/>
            <person name="McMahon K.D."/>
            <person name="Konstantinidis K.T."/>
            <person name="Eloe-Fadrosh E.A."/>
            <person name="Kyrpides N.C."/>
            <person name="Woyke T."/>
        </authorList>
    </citation>
    <scope>NUCLEOTIDE SEQUENCE</scope>
    <source>
        <strain evidence="2">GVMAG-M-3300020523-10</strain>
    </source>
</reference>